<feature type="non-terminal residue" evidence="2">
    <location>
        <position position="1"/>
    </location>
</feature>
<accession>A0ABV0T052</accession>
<sequence>RQQPQPSSPREGYKHQPGTWAMQANRSRPSTTRQPPRCSHKTSSAAPPTQLPTAARRPTMGMYHRRKQWKNATAAPVTGHPANSTPKPRGRPSPPATCKSGATSQSMPAKTPLPVLMRVVVVCI</sequence>
<organism evidence="2 3">
    <name type="scientific">Ilyodon furcidens</name>
    <name type="common">goldbreast splitfin</name>
    <dbReference type="NCBI Taxonomy" id="33524"/>
    <lineage>
        <taxon>Eukaryota</taxon>
        <taxon>Metazoa</taxon>
        <taxon>Chordata</taxon>
        <taxon>Craniata</taxon>
        <taxon>Vertebrata</taxon>
        <taxon>Euteleostomi</taxon>
        <taxon>Actinopterygii</taxon>
        <taxon>Neopterygii</taxon>
        <taxon>Teleostei</taxon>
        <taxon>Neoteleostei</taxon>
        <taxon>Acanthomorphata</taxon>
        <taxon>Ovalentaria</taxon>
        <taxon>Atherinomorphae</taxon>
        <taxon>Cyprinodontiformes</taxon>
        <taxon>Goodeidae</taxon>
        <taxon>Ilyodon</taxon>
    </lineage>
</organism>
<keyword evidence="3" id="KW-1185">Reference proteome</keyword>
<evidence type="ECO:0000313" key="2">
    <source>
        <dbReference type="EMBL" id="MEQ2226239.1"/>
    </source>
</evidence>
<evidence type="ECO:0000256" key="1">
    <source>
        <dbReference type="SAM" id="MobiDB-lite"/>
    </source>
</evidence>
<feature type="compositionally biased region" description="Low complexity" evidence="1">
    <location>
        <begin position="26"/>
        <end position="37"/>
    </location>
</feature>
<proteinExistence type="predicted"/>
<protein>
    <submittedName>
        <fullName evidence="2">Uncharacterized protein</fullName>
    </submittedName>
</protein>
<dbReference type="Proteomes" id="UP001482620">
    <property type="component" value="Unassembled WGS sequence"/>
</dbReference>
<feature type="region of interest" description="Disordered" evidence="1">
    <location>
        <begin position="1"/>
        <end position="113"/>
    </location>
</feature>
<evidence type="ECO:0000313" key="3">
    <source>
        <dbReference type="Proteomes" id="UP001482620"/>
    </source>
</evidence>
<name>A0ABV0T052_9TELE</name>
<dbReference type="EMBL" id="JAHRIQ010014720">
    <property type="protein sequence ID" value="MEQ2226239.1"/>
    <property type="molecule type" value="Genomic_DNA"/>
</dbReference>
<reference evidence="2 3" key="1">
    <citation type="submission" date="2021-06" db="EMBL/GenBank/DDBJ databases">
        <authorList>
            <person name="Palmer J.M."/>
        </authorList>
    </citation>
    <scope>NUCLEOTIDE SEQUENCE [LARGE SCALE GENOMIC DNA]</scope>
    <source>
        <strain evidence="3">if_2019</strain>
        <tissue evidence="2">Muscle</tissue>
    </source>
</reference>
<gene>
    <name evidence="2" type="ORF">ILYODFUR_025554</name>
</gene>
<comment type="caution">
    <text evidence="2">The sequence shown here is derived from an EMBL/GenBank/DDBJ whole genome shotgun (WGS) entry which is preliminary data.</text>
</comment>